<evidence type="ECO:0000313" key="2">
    <source>
        <dbReference type="EMBL" id="AHF23889.1"/>
    </source>
</evidence>
<dbReference type="AlphaFoldDB" id="W0FKD2"/>
<keyword evidence="1" id="KW-0812">Transmembrane</keyword>
<name>W0FKD2_9BACT</name>
<keyword evidence="1" id="KW-0472">Membrane</keyword>
<accession>W0FKD2</accession>
<sequence>MSLGSVRKPPKKAVYGTTEHDVEKRRNRIYIICALVLIVCGILDVIFLKGILGL</sequence>
<dbReference type="EMBL" id="KC246778">
    <property type="protein sequence ID" value="AHF23889.1"/>
    <property type="molecule type" value="Genomic_DNA"/>
</dbReference>
<evidence type="ECO:0000256" key="1">
    <source>
        <dbReference type="SAM" id="Phobius"/>
    </source>
</evidence>
<feature type="transmembrane region" description="Helical" evidence="1">
    <location>
        <begin position="29"/>
        <end position="52"/>
    </location>
</feature>
<reference evidence="2" key="1">
    <citation type="journal article" date="2013" name="PLoS ONE">
        <title>Metagenomic insights into the carbohydrate-active enzymes carried by the microorganisms adhering to solid digesta in the rumen of cows.</title>
        <authorList>
            <person name="Wang L."/>
            <person name="Hatem A."/>
            <person name="Catalyurek U.V."/>
            <person name="Morrison M."/>
            <person name="Yu Z."/>
        </authorList>
    </citation>
    <scope>NUCLEOTIDE SEQUENCE</scope>
</reference>
<keyword evidence="1" id="KW-1133">Transmembrane helix</keyword>
<proteinExistence type="predicted"/>
<organism evidence="2">
    <name type="scientific">uncultured bacterium Contig1759</name>
    <dbReference type="NCBI Taxonomy" id="1393502"/>
    <lineage>
        <taxon>Bacteria</taxon>
        <taxon>environmental samples</taxon>
    </lineage>
</organism>
<protein>
    <submittedName>
        <fullName evidence="2">Uncharacterized protein</fullName>
    </submittedName>
</protein>